<dbReference type="InterPro" id="IPR037185">
    <property type="entry name" value="EmrE-like"/>
</dbReference>
<feature type="compositionally biased region" description="Basic residues" evidence="5">
    <location>
        <begin position="386"/>
        <end position="398"/>
    </location>
</feature>
<dbReference type="GO" id="GO:0015095">
    <property type="term" value="F:magnesium ion transmembrane transporter activity"/>
    <property type="evidence" value="ECO:0007669"/>
    <property type="project" value="InterPro"/>
</dbReference>
<dbReference type="STRING" id="71717.A0A4Y7T7K4"/>
<feature type="compositionally biased region" description="Acidic residues" evidence="5">
    <location>
        <begin position="363"/>
        <end position="376"/>
    </location>
</feature>
<dbReference type="AlphaFoldDB" id="A0A4Y7T7K4"/>
<evidence type="ECO:0000256" key="2">
    <source>
        <dbReference type="ARBA" id="ARBA00022692"/>
    </source>
</evidence>
<feature type="transmembrane region" description="Helical" evidence="6">
    <location>
        <begin position="252"/>
        <end position="271"/>
    </location>
</feature>
<feature type="transmembrane region" description="Helical" evidence="6">
    <location>
        <begin position="147"/>
        <end position="166"/>
    </location>
</feature>
<keyword evidence="8" id="KW-1185">Reference proteome</keyword>
<dbReference type="PANTHER" id="PTHR12570:SF85">
    <property type="entry name" value="DUF803 DOMAIN MEMBRANE PROTEIN (AFU_ORTHOLOGUE AFUA_1G15880)"/>
    <property type="match status" value="1"/>
</dbReference>
<sequence length="419" mass="45170">MVEDKYIGLALAVSSSVAIGTSYIITKKGLNDAANKSNYGQSASDDLSYLKNPIWWAGMSTLVLGEIANFAAYTFAPPILVTPLGALSVIIGAILASLLLNETLGHIGRLGCTLCLLGSLIIVLHAPSDKEINSVEEFLEYAIAPGFLMYCFVVLVITLVMIFAVAPKHGKSNPYVYISVCSLVGSVGVMSIKGFGIAVKLTFGGNNQFTHFSTYLFGVSVAGCILVQMNYFNKALDTFSTNVYGFNTTDAANAVSILTGFAVTFLGVHLLNLSRAEEPPIDHDQPPHSALEGGLMNPRLSLQGRMSIDGWTGVSPGGPRAAQHGRQSSLYRSQTNTLFNAFDEHENGGHGHTEAVGLRNLREEEETDDDDDEDEDLALKYDERTHLRKTKVQQHRTASRSNSHSPIPAVASDVRIASR</sequence>
<feature type="transmembrane region" description="Helical" evidence="6">
    <location>
        <begin position="175"/>
        <end position="192"/>
    </location>
</feature>
<gene>
    <name evidence="7" type="ORF">FA13DRAFT_1764776</name>
</gene>
<keyword evidence="4 6" id="KW-0472">Membrane</keyword>
<dbReference type="PANTHER" id="PTHR12570">
    <property type="match status" value="1"/>
</dbReference>
<feature type="transmembrane region" description="Helical" evidence="6">
    <location>
        <begin position="6"/>
        <end position="26"/>
    </location>
</feature>
<dbReference type="OrthoDB" id="6428174at2759"/>
<protein>
    <submittedName>
        <fullName evidence="7">DUF803-domain-containing protein</fullName>
    </submittedName>
</protein>
<dbReference type="SUPFAM" id="SSF103481">
    <property type="entry name" value="Multidrug resistance efflux transporter EmrE"/>
    <property type="match status" value="1"/>
</dbReference>
<feature type="transmembrane region" description="Helical" evidence="6">
    <location>
        <begin position="107"/>
        <end position="127"/>
    </location>
</feature>
<feature type="compositionally biased region" description="Basic and acidic residues" evidence="5">
    <location>
        <begin position="342"/>
        <end position="353"/>
    </location>
</feature>
<dbReference type="Proteomes" id="UP000298030">
    <property type="component" value="Unassembled WGS sequence"/>
</dbReference>
<evidence type="ECO:0000256" key="6">
    <source>
        <dbReference type="SAM" id="Phobius"/>
    </source>
</evidence>
<keyword evidence="2 6" id="KW-0812">Transmembrane</keyword>
<evidence type="ECO:0000256" key="4">
    <source>
        <dbReference type="ARBA" id="ARBA00023136"/>
    </source>
</evidence>
<organism evidence="7 8">
    <name type="scientific">Coprinellus micaceus</name>
    <name type="common">Glistening ink-cap mushroom</name>
    <name type="synonym">Coprinus micaceus</name>
    <dbReference type="NCBI Taxonomy" id="71717"/>
    <lineage>
        <taxon>Eukaryota</taxon>
        <taxon>Fungi</taxon>
        <taxon>Dikarya</taxon>
        <taxon>Basidiomycota</taxon>
        <taxon>Agaricomycotina</taxon>
        <taxon>Agaricomycetes</taxon>
        <taxon>Agaricomycetidae</taxon>
        <taxon>Agaricales</taxon>
        <taxon>Agaricineae</taxon>
        <taxon>Psathyrellaceae</taxon>
        <taxon>Coprinellus</taxon>
    </lineage>
</organism>
<feature type="transmembrane region" description="Helical" evidence="6">
    <location>
        <begin position="79"/>
        <end position="100"/>
    </location>
</feature>
<evidence type="ECO:0000313" key="7">
    <source>
        <dbReference type="EMBL" id="TEB29981.1"/>
    </source>
</evidence>
<keyword evidence="3 6" id="KW-1133">Transmembrane helix</keyword>
<dbReference type="GO" id="GO:0016020">
    <property type="term" value="C:membrane"/>
    <property type="evidence" value="ECO:0007669"/>
    <property type="project" value="UniProtKB-SubCell"/>
</dbReference>
<reference evidence="7 8" key="1">
    <citation type="journal article" date="2019" name="Nat. Ecol. Evol.">
        <title>Megaphylogeny resolves global patterns of mushroom evolution.</title>
        <authorList>
            <person name="Varga T."/>
            <person name="Krizsan K."/>
            <person name="Foldi C."/>
            <person name="Dima B."/>
            <person name="Sanchez-Garcia M."/>
            <person name="Sanchez-Ramirez S."/>
            <person name="Szollosi G.J."/>
            <person name="Szarkandi J.G."/>
            <person name="Papp V."/>
            <person name="Albert L."/>
            <person name="Andreopoulos W."/>
            <person name="Angelini C."/>
            <person name="Antonin V."/>
            <person name="Barry K.W."/>
            <person name="Bougher N.L."/>
            <person name="Buchanan P."/>
            <person name="Buyck B."/>
            <person name="Bense V."/>
            <person name="Catcheside P."/>
            <person name="Chovatia M."/>
            <person name="Cooper J."/>
            <person name="Damon W."/>
            <person name="Desjardin D."/>
            <person name="Finy P."/>
            <person name="Geml J."/>
            <person name="Haridas S."/>
            <person name="Hughes K."/>
            <person name="Justo A."/>
            <person name="Karasinski D."/>
            <person name="Kautmanova I."/>
            <person name="Kiss B."/>
            <person name="Kocsube S."/>
            <person name="Kotiranta H."/>
            <person name="LaButti K.M."/>
            <person name="Lechner B.E."/>
            <person name="Liimatainen K."/>
            <person name="Lipzen A."/>
            <person name="Lukacs Z."/>
            <person name="Mihaltcheva S."/>
            <person name="Morgado L.N."/>
            <person name="Niskanen T."/>
            <person name="Noordeloos M.E."/>
            <person name="Ohm R.A."/>
            <person name="Ortiz-Santana B."/>
            <person name="Ovrebo C."/>
            <person name="Racz N."/>
            <person name="Riley R."/>
            <person name="Savchenko A."/>
            <person name="Shiryaev A."/>
            <person name="Soop K."/>
            <person name="Spirin V."/>
            <person name="Szebenyi C."/>
            <person name="Tomsovsky M."/>
            <person name="Tulloss R.E."/>
            <person name="Uehling J."/>
            <person name="Grigoriev I.V."/>
            <person name="Vagvolgyi C."/>
            <person name="Papp T."/>
            <person name="Martin F.M."/>
            <person name="Miettinen O."/>
            <person name="Hibbett D.S."/>
            <person name="Nagy L.G."/>
        </authorList>
    </citation>
    <scope>NUCLEOTIDE SEQUENCE [LARGE SCALE GENOMIC DNA]</scope>
    <source>
        <strain evidence="7 8">FP101781</strain>
    </source>
</reference>
<proteinExistence type="predicted"/>
<dbReference type="EMBL" id="QPFP01000025">
    <property type="protein sequence ID" value="TEB29981.1"/>
    <property type="molecule type" value="Genomic_DNA"/>
</dbReference>
<evidence type="ECO:0000256" key="1">
    <source>
        <dbReference type="ARBA" id="ARBA00004141"/>
    </source>
</evidence>
<dbReference type="Pfam" id="PF05653">
    <property type="entry name" value="Mg_trans_NIPA"/>
    <property type="match status" value="1"/>
</dbReference>
<evidence type="ECO:0000256" key="5">
    <source>
        <dbReference type="SAM" id="MobiDB-lite"/>
    </source>
</evidence>
<name>A0A4Y7T7K4_COPMI</name>
<accession>A0A4Y7T7K4</accession>
<evidence type="ECO:0000313" key="8">
    <source>
        <dbReference type="Proteomes" id="UP000298030"/>
    </source>
</evidence>
<feature type="transmembrane region" description="Helical" evidence="6">
    <location>
        <begin position="212"/>
        <end position="232"/>
    </location>
</feature>
<feature type="region of interest" description="Disordered" evidence="5">
    <location>
        <begin position="342"/>
        <end position="419"/>
    </location>
</feature>
<comment type="caution">
    <text evidence="7">The sequence shown here is derived from an EMBL/GenBank/DDBJ whole genome shotgun (WGS) entry which is preliminary data.</text>
</comment>
<evidence type="ECO:0000256" key="3">
    <source>
        <dbReference type="ARBA" id="ARBA00022989"/>
    </source>
</evidence>
<comment type="subcellular location">
    <subcellularLocation>
        <location evidence="1">Membrane</location>
        <topology evidence="1">Multi-pass membrane protein</topology>
    </subcellularLocation>
</comment>
<dbReference type="InterPro" id="IPR008521">
    <property type="entry name" value="Mg_trans_NIPA"/>
</dbReference>